<feature type="transmembrane region" description="Helical" evidence="1">
    <location>
        <begin position="152"/>
        <end position="176"/>
    </location>
</feature>
<dbReference type="Proteomes" id="UP000265816">
    <property type="component" value="Unassembled WGS sequence"/>
</dbReference>
<feature type="transmembrane region" description="Helical" evidence="1">
    <location>
        <begin position="57"/>
        <end position="82"/>
    </location>
</feature>
<feature type="transmembrane region" description="Helical" evidence="1">
    <location>
        <begin position="16"/>
        <end position="37"/>
    </location>
</feature>
<name>A0A398B7M3_9BACI</name>
<sequence>MFDLMKLELKKNNIRTYIISTFVISIIMLGFIYLLAYLPQFDPNDADLELFVGYNNIISLFSVINMTVFCVLSSVMYSRFVIEEYSGDRVLLLFSYPIKRRKIFISKLMIVSLFTVIAMVLCNFTIFAFFGVSETIYPLVNESITLETITKVIKTTFIMAVSAACLGIIAMGIGFIQKSIPATIISAFLLCSLLCNIVAGTLTSDAPVIVFLAITIIGAIIVSSIVMKKNSCMEV</sequence>
<dbReference type="RefSeq" id="WP_119112705.1">
    <property type="nucleotide sequence ID" value="NZ_CBCSEO010000002.1"/>
</dbReference>
<keyword evidence="3" id="KW-1185">Reference proteome</keyword>
<reference evidence="2 3" key="1">
    <citation type="submission" date="2018-08" db="EMBL/GenBank/DDBJ databases">
        <title>Bacillus jemisoniae sp. nov., Bacillus chryseoplanitiae sp. nov., Bacillus resnikiae sp. nov., and Bacillus frankliniae sp. nov., isolated from Viking spacecraft and associated surfaces.</title>
        <authorList>
            <person name="Seuylemezian A."/>
            <person name="Vaishampayan P."/>
        </authorList>
    </citation>
    <scope>NUCLEOTIDE SEQUENCE [LARGE SCALE GENOMIC DNA]</scope>
    <source>
        <strain evidence="2 3">JJ-247</strain>
    </source>
</reference>
<dbReference type="OrthoDB" id="9784784at2"/>
<evidence type="ECO:0000313" key="2">
    <source>
        <dbReference type="EMBL" id="RID85852.1"/>
    </source>
</evidence>
<keyword evidence="1" id="KW-0812">Transmembrane</keyword>
<feature type="transmembrane region" description="Helical" evidence="1">
    <location>
        <begin position="103"/>
        <end position="132"/>
    </location>
</feature>
<feature type="transmembrane region" description="Helical" evidence="1">
    <location>
        <begin position="183"/>
        <end position="202"/>
    </location>
</feature>
<proteinExistence type="predicted"/>
<gene>
    <name evidence="2" type="ORF">D1970_10030</name>
</gene>
<dbReference type="Pfam" id="PF12730">
    <property type="entry name" value="ABC2_membrane_4"/>
    <property type="match status" value="1"/>
</dbReference>
<comment type="caution">
    <text evidence="2">The sequence shown here is derived from an EMBL/GenBank/DDBJ whole genome shotgun (WGS) entry which is preliminary data.</text>
</comment>
<keyword evidence="1" id="KW-1133">Transmembrane helix</keyword>
<dbReference type="AlphaFoldDB" id="A0A398B7M3"/>
<dbReference type="EMBL" id="QWVT01000015">
    <property type="protein sequence ID" value="RID85852.1"/>
    <property type="molecule type" value="Genomic_DNA"/>
</dbReference>
<feature type="transmembrane region" description="Helical" evidence="1">
    <location>
        <begin position="208"/>
        <end position="227"/>
    </location>
</feature>
<accession>A0A398B7M3</accession>
<keyword evidence="1" id="KW-0472">Membrane</keyword>
<evidence type="ECO:0000256" key="1">
    <source>
        <dbReference type="SAM" id="Phobius"/>
    </source>
</evidence>
<evidence type="ECO:0000313" key="3">
    <source>
        <dbReference type="Proteomes" id="UP000265816"/>
    </source>
</evidence>
<organism evidence="2 3">
    <name type="scientific">Mesobacillus zeae</name>
    <dbReference type="NCBI Taxonomy" id="1917180"/>
    <lineage>
        <taxon>Bacteria</taxon>
        <taxon>Bacillati</taxon>
        <taxon>Bacillota</taxon>
        <taxon>Bacilli</taxon>
        <taxon>Bacillales</taxon>
        <taxon>Bacillaceae</taxon>
        <taxon>Mesobacillus</taxon>
    </lineage>
</organism>
<protein>
    <submittedName>
        <fullName evidence="2">ABC transporter permease</fullName>
    </submittedName>
</protein>